<dbReference type="AlphaFoldDB" id="Q48AU0"/>
<dbReference type="Proteomes" id="UP000000547">
    <property type="component" value="Chromosome"/>
</dbReference>
<organism evidence="1 2">
    <name type="scientific">Colwellia psychrerythraea (strain 34H / ATCC BAA-681)</name>
    <name type="common">Vibrio psychroerythus</name>
    <dbReference type="NCBI Taxonomy" id="167879"/>
    <lineage>
        <taxon>Bacteria</taxon>
        <taxon>Pseudomonadati</taxon>
        <taxon>Pseudomonadota</taxon>
        <taxon>Gammaproteobacteria</taxon>
        <taxon>Alteromonadales</taxon>
        <taxon>Colwelliaceae</taxon>
        <taxon>Colwellia</taxon>
    </lineage>
</organism>
<protein>
    <submittedName>
        <fullName evidence="1">Uncharacterized protein</fullName>
    </submittedName>
</protein>
<sequence>MTANYEAKQYFDLDQILIIIKKKIVLNNVNY</sequence>
<proteinExistence type="predicted"/>
<evidence type="ECO:0000313" key="2">
    <source>
        <dbReference type="Proteomes" id="UP000000547"/>
    </source>
</evidence>
<reference evidence="1" key="1">
    <citation type="journal article" date="2005" name="Proc. Natl. Acad. Sci. U.S.A.">
        <title>The psychrophilic lifestyle as revealed by the genome sequence of Colwellia psychrerythraea 34H through genomic and proteomic analyses.</title>
        <authorList>
            <person name="Methe B.A."/>
            <person name="Nelson K.E."/>
            <person name="Deming J.W."/>
            <person name="Momen B."/>
            <person name="Melamud E."/>
            <person name="Zhang X."/>
            <person name="Moult J."/>
            <person name="Madupu R."/>
            <person name="Nelson W.C."/>
            <person name="Dodson R.J."/>
            <person name="Brinkac L.M."/>
            <person name="Daugherty S.C."/>
            <person name="Durkin A.S."/>
            <person name="DeBoy R.T."/>
            <person name="Kolonay J.F."/>
            <person name="Sullivan S.A."/>
            <person name="Zhou L."/>
            <person name="Davidsen T.M."/>
            <person name="Wu M."/>
            <person name="Huston A.L."/>
            <person name="Lewis M."/>
            <person name="Weaver B."/>
            <person name="Weidman J.F."/>
            <person name="Khouri H."/>
            <person name="Utterback T.R."/>
            <person name="Feldblyum T.V."/>
            <person name="Fraser C.M."/>
        </authorList>
    </citation>
    <scope>NUCLEOTIDE SEQUENCE [LARGE SCALE GENOMIC DNA]</scope>
    <source>
        <strain evidence="1">34H</strain>
    </source>
</reference>
<name>Q48AU0_COLP3</name>
<gene>
    <name evidence="1" type="ordered locus">CPS_0028</name>
</gene>
<accession>Q48AU0</accession>
<dbReference type="KEGG" id="cps:CPS_0028"/>
<dbReference type="HOGENOM" id="CLU_3395923_0_0_6"/>
<dbReference type="EMBL" id="CP000083">
    <property type="protein sequence ID" value="AAZ25614.1"/>
    <property type="molecule type" value="Genomic_DNA"/>
</dbReference>
<evidence type="ECO:0000313" key="1">
    <source>
        <dbReference type="EMBL" id="AAZ25614.1"/>
    </source>
</evidence>